<evidence type="ECO:0000256" key="1">
    <source>
        <dbReference type="ARBA" id="ARBA00004141"/>
    </source>
</evidence>
<dbReference type="EMBL" id="JAINUF010000007">
    <property type="protein sequence ID" value="KAJ8354040.1"/>
    <property type="molecule type" value="Genomic_DNA"/>
</dbReference>
<keyword evidence="3" id="KW-0813">Transport</keyword>
<evidence type="ECO:0008006" key="12">
    <source>
        <dbReference type="Google" id="ProtNLM"/>
    </source>
</evidence>
<dbReference type="Pfam" id="PF14798">
    <property type="entry name" value="Ca_hom_mod"/>
    <property type="match status" value="1"/>
</dbReference>
<comment type="caution">
    <text evidence="10">The sequence shown here is derived from an EMBL/GenBank/DDBJ whole genome shotgun (WGS) entry which is preliminary data.</text>
</comment>
<keyword evidence="4 9" id="KW-0812">Transmembrane</keyword>
<proteinExistence type="inferred from homology"/>
<gene>
    <name evidence="10" type="ORF">SKAU_G00216070</name>
</gene>
<dbReference type="GO" id="GO:0005261">
    <property type="term" value="F:monoatomic cation channel activity"/>
    <property type="evidence" value="ECO:0007669"/>
    <property type="project" value="TreeGrafter"/>
</dbReference>
<dbReference type="AlphaFoldDB" id="A0A9Q1F9Z3"/>
<feature type="transmembrane region" description="Helical" evidence="9">
    <location>
        <begin position="81"/>
        <end position="103"/>
    </location>
</feature>
<dbReference type="GO" id="GO:1904669">
    <property type="term" value="P:ATP export"/>
    <property type="evidence" value="ECO:0007669"/>
    <property type="project" value="UniProtKB-ARBA"/>
</dbReference>
<name>A0A9Q1F9Z3_SYNKA</name>
<evidence type="ECO:0000256" key="5">
    <source>
        <dbReference type="ARBA" id="ARBA00022989"/>
    </source>
</evidence>
<keyword evidence="8" id="KW-0407">Ion channel</keyword>
<evidence type="ECO:0000256" key="3">
    <source>
        <dbReference type="ARBA" id="ARBA00022448"/>
    </source>
</evidence>
<comment type="similarity">
    <text evidence="2">Belongs to the CALHM family.</text>
</comment>
<sequence length="223" mass="25272">MQLTTTAMVAPVSWIAVALLNGNYFECARTGLNVTLFKDHLCLGKDPVCQRELYRFPCGKSSVPPTEREDVLAIIRAESQVLGWLLIASIMIAALLLTCVARCRSPISYVQLKFWQVYAQKENELLDKYTAEHAQKLAERNLMSFFQQKPPEAIVTPDRQAWEKISSFFRFSRKNQHYSILHKYVETNLSPTGPHRNSAALSEAGDFTNPTVLSFVDEGRVML</sequence>
<evidence type="ECO:0000256" key="6">
    <source>
        <dbReference type="ARBA" id="ARBA00023065"/>
    </source>
</evidence>
<comment type="subcellular location">
    <subcellularLocation>
        <location evidence="1">Membrane</location>
        <topology evidence="1">Multi-pass membrane protein</topology>
    </subcellularLocation>
</comment>
<evidence type="ECO:0000256" key="7">
    <source>
        <dbReference type="ARBA" id="ARBA00023136"/>
    </source>
</evidence>
<evidence type="ECO:0000256" key="9">
    <source>
        <dbReference type="SAM" id="Phobius"/>
    </source>
</evidence>
<reference evidence="10" key="1">
    <citation type="journal article" date="2023" name="Science">
        <title>Genome structures resolve the early diversification of teleost fishes.</title>
        <authorList>
            <person name="Parey E."/>
            <person name="Louis A."/>
            <person name="Montfort J."/>
            <person name="Bouchez O."/>
            <person name="Roques C."/>
            <person name="Iampietro C."/>
            <person name="Lluch J."/>
            <person name="Castinel A."/>
            <person name="Donnadieu C."/>
            <person name="Desvignes T."/>
            <person name="Floi Bucao C."/>
            <person name="Jouanno E."/>
            <person name="Wen M."/>
            <person name="Mejri S."/>
            <person name="Dirks R."/>
            <person name="Jansen H."/>
            <person name="Henkel C."/>
            <person name="Chen W.J."/>
            <person name="Zahm M."/>
            <person name="Cabau C."/>
            <person name="Klopp C."/>
            <person name="Thompson A.W."/>
            <person name="Robinson-Rechavi M."/>
            <person name="Braasch I."/>
            <person name="Lecointre G."/>
            <person name="Bobe J."/>
            <person name="Postlethwait J.H."/>
            <person name="Berthelot C."/>
            <person name="Roest Crollius H."/>
            <person name="Guiguen Y."/>
        </authorList>
    </citation>
    <scope>NUCLEOTIDE SEQUENCE</scope>
    <source>
        <strain evidence="10">WJC10195</strain>
    </source>
</reference>
<accession>A0A9Q1F9Z3</accession>
<evidence type="ECO:0000313" key="10">
    <source>
        <dbReference type="EMBL" id="KAJ8354040.1"/>
    </source>
</evidence>
<dbReference type="PANTHER" id="PTHR32261">
    <property type="entry name" value="CALCIUM HOMEOSTASIS MODULATOR PROTEIN"/>
    <property type="match status" value="1"/>
</dbReference>
<dbReference type="Proteomes" id="UP001152622">
    <property type="component" value="Chromosome 7"/>
</dbReference>
<evidence type="ECO:0000313" key="11">
    <source>
        <dbReference type="Proteomes" id="UP001152622"/>
    </source>
</evidence>
<keyword evidence="5 9" id="KW-1133">Transmembrane helix</keyword>
<keyword evidence="11" id="KW-1185">Reference proteome</keyword>
<evidence type="ECO:0000256" key="8">
    <source>
        <dbReference type="ARBA" id="ARBA00023303"/>
    </source>
</evidence>
<dbReference type="OrthoDB" id="5962981at2759"/>
<keyword evidence="6" id="KW-0406">Ion transport</keyword>
<organism evidence="10 11">
    <name type="scientific">Synaphobranchus kaupii</name>
    <name type="common">Kaup's arrowtooth eel</name>
    <dbReference type="NCBI Taxonomy" id="118154"/>
    <lineage>
        <taxon>Eukaryota</taxon>
        <taxon>Metazoa</taxon>
        <taxon>Chordata</taxon>
        <taxon>Craniata</taxon>
        <taxon>Vertebrata</taxon>
        <taxon>Euteleostomi</taxon>
        <taxon>Actinopterygii</taxon>
        <taxon>Neopterygii</taxon>
        <taxon>Teleostei</taxon>
        <taxon>Anguilliformes</taxon>
        <taxon>Synaphobranchidae</taxon>
        <taxon>Synaphobranchus</taxon>
    </lineage>
</organism>
<evidence type="ECO:0000256" key="2">
    <source>
        <dbReference type="ARBA" id="ARBA00008497"/>
    </source>
</evidence>
<evidence type="ECO:0000256" key="4">
    <source>
        <dbReference type="ARBA" id="ARBA00022692"/>
    </source>
</evidence>
<dbReference type="GO" id="GO:0005886">
    <property type="term" value="C:plasma membrane"/>
    <property type="evidence" value="ECO:0007669"/>
    <property type="project" value="TreeGrafter"/>
</dbReference>
<dbReference type="InterPro" id="IPR029569">
    <property type="entry name" value="CALHM"/>
</dbReference>
<protein>
    <recommendedName>
        <fullName evidence="12">Protein FAM26F</fullName>
    </recommendedName>
</protein>
<keyword evidence="7 9" id="KW-0472">Membrane</keyword>
<dbReference type="PANTHER" id="PTHR32261:SF4">
    <property type="entry name" value="CALCIUM HOMEOSTASIS MODULATOR PROTEIN 6"/>
    <property type="match status" value="1"/>
</dbReference>